<gene>
    <name evidence="2" type="ORF">J2W36_002333</name>
</gene>
<dbReference type="EMBL" id="JAUSRO010000006">
    <property type="protein sequence ID" value="MDP9900082.1"/>
    <property type="molecule type" value="Genomic_DNA"/>
</dbReference>
<feature type="transmembrane region" description="Helical" evidence="1">
    <location>
        <begin position="105"/>
        <end position="127"/>
    </location>
</feature>
<organism evidence="2 3">
    <name type="scientific">Variovorax ginsengisoli</name>
    <dbReference type="NCBI Taxonomy" id="363844"/>
    <lineage>
        <taxon>Bacteria</taxon>
        <taxon>Pseudomonadati</taxon>
        <taxon>Pseudomonadota</taxon>
        <taxon>Betaproteobacteria</taxon>
        <taxon>Burkholderiales</taxon>
        <taxon>Comamonadaceae</taxon>
        <taxon>Variovorax</taxon>
    </lineage>
</organism>
<dbReference type="InterPro" id="IPR018723">
    <property type="entry name" value="DUF2254_membrane"/>
</dbReference>
<comment type="caution">
    <text evidence="2">The sequence shown here is derived from an EMBL/GenBank/DDBJ whole genome shotgun (WGS) entry which is preliminary data.</text>
</comment>
<feature type="transmembrane region" description="Helical" evidence="1">
    <location>
        <begin position="133"/>
        <end position="154"/>
    </location>
</feature>
<keyword evidence="1" id="KW-0472">Membrane</keyword>
<evidence type="ECO:0000256" key="1">
    <source>
        <dbReference type="SAM" id="Phobius"/>
    </source>
</evidence>
<keyword evidence="3" id="KW-1185">Reference proteome</keyword>
<reference evidence="2 3" key="1">
    <citation type="submission" date="2023-07" db="EMBL/GenBank/DDBJ databases">
        <title>Sorghum-associated microbial communities from plants grown in Nebraska, USA.</title>
        <authorList>
            <person name="Schachtman D."/>
        </authorList>
    </citation>
    <scope>NUCLEOTIDE SEQUENCE [LARGE SCALE GENOMIC DNA]</scope>
    <source>
        <strain evidence="2 3">DS1607</strain>
    </source>
</reference>
<proteinExistence type="predicted"/>
<sequence length="415" mass="44691">MSEKLIYLLQRMLRKTWWRCALLSLVAVLAVVLSTVLGPYIPRELALRLGSDSIDGLLNILASSMLTVAIFSASTMVASFGAVANSATPRAAQLLIEDSTIQNTLAAFIGAFLYSVIALVGLHAHVYGDGGRLILFGFTLAILLLVVIVLLRWIDYLSVLGRLGETIRRVEDATVRAMDQRLAKPFLGGRRQTRGERGSHEVMAPTTGFVQHVSMDLLQARAERLGTTLHLHVLPGAFVEPSLPLVSSDSPLDEVACKAIADALLIGSGRTFDHDPRFGLIVMGEIAARSLSAAINDPGTTFDVMATAVKVLGHWSRARSERDAKGDVLVEFDRVTAPPIREAGMVEDVFAPIARYGATAVEIGITLQQALRSLQRLEGDIPAAASELSRYALRRAAHAGLAEVDLAQLTGVAQR</sequence>
<dbReference type="RefSeq" id="WP_307689886.1">
    <property type="nucleotide sequence ID" value="NZ_JAUSRO010000006.1"/>
</dbReference>
<feature type="transmembrane region" description="Helical" evidence="1">
    <location>
        <begin position="21"/>
        <end position="41"/>
    </location>
</feature>
<evidence type="ECO:0000313" key="2">
    <source>
        <dbReference type="EMBL" id="MDP9900082.1"/>
    </source>
</evidence>
<feature type="transmembrane region" description="Helical" evidence="1">
    <location>
        <begin position="61"/>
        <end position="84"/>
    </location>
</feature>
<dbReference type="Pfam" id="PF10011">
    <property type="entry name" value="DUF2254"/>
    <property type="match status" value="1"/>
</dbReference>
<name>A0ABT9S9N4_9BURK</name>
<keyword evidence="1" id="KW-1133">Transmembrane helix</keyword>
<keyword evidence="1" id="KW-0812">Transmembrane</keyword>
<protein>
    <submittedName>
        <fullName evidence="2">Membrane protein</fullName>
    </submittedName>
</protein>
<evidence type="ECO:0000313" key="3">
    <source>
        <dbReference type="Proteomes" id="UP001226867"/>
    </source>
</evidence>
<accession>A0ABT9S9N4</accession>
<dbReference type="Proteomes" id="UP001226867">
    <property type="component" value="Unassembled WGS sequence"/>
</dbReference>